<reference evidence="1 2" key="1">
    <citation type="submission" date="2016-11" db="EMBL/GenBank/DDBJ databases">
        <title>Comparative genomics of co-occurring bacteria in distinct bioleaching systems unravels niche-specific adaptation.</title>
        <authorList>
            <person name="Zhang X."/>
            <person name="Liu X."/>
            <person name="Yin H."/>
        </authorList>
    </citation>
    <scope>NUCLEOTIDE SEQUENCE [LARGE SCALE GENOMIC DNA]</scope>
    <source>
        <strain evidence="1 2">DX</strain>
    </source>
</reference>
<dbReference type="Proteomes" id="UP000188586">
    <property type="component" value="Unassembled WGS sequence"/>
</dbReference>
<organism evidence="1 2">
    <name type="scientific">Leptospirillum ferriphilum</name>
    <dbReference type="NCBI Taxonomy" id="178606"/>
    <lineage>
        <taxon>Bacteria</taxon>
        <taxon>Pseudomonadati</taxon>
        <taxon>Nitrospirota</taxon>
        <taxon>Nitrospiria</taxon>
        <taxon>Nitrospirales</taxon>
        <taxon>Nitrospiraceae</taxon>
        <taxon>Leptospirillum</taxon>
    </lineage>
</organism>
<sequence>MFSGRNSQSMLDHKRFLFLLTMRLIMRMNIIIINKRKKGTCLKNGIKKAGQEFMELPDDRGTGHVCPPPPVRHLLGDHDQKMPCLRTENASFIRLMNTLRESMSPRKGLSELQTRILQPSPSSRSMNVIPVR</sequence>
<gene>
    <name evidence="1" type="ORF">BOX24_09205</name>
</gene>
<dbReference type="EMBL" id="MPOJ01000018">
    <property type="protein sequence ID" value="OOH71210.1"/>
    <property type="molecule type" value="Genomic_DNA"/>
</dbReference>
<comment type="caution">
    <text evidence="1">The sequence shown here is derived from an EMBL/GenBank/DDBJ whole genome shotgun (WGS) entry which is preliminary data.</text>
</comment>
<protein>
    <submittedName>
        <fullName evidence="1">Uncharacterized protein</fullName>
    </submittedName>
</protein>
<accession>A0A1V3STC9</accession>
<evidence type="ECO:0000313" key="1">
    <source>
        <dbReference type="EMBL" id="OOH71210.1"/>
    </source>
</evidence>
<evidence type="ECO:0000313" key="2">
    <source>
        <dbReference type="Proteomes" id="UP000188586"/>
    </source>
</evidence>
<name>A0A1V3STC9_9BACT</name>
<proteinExistence type="predicted"/>
<dbReference type="AlphaFoldDB" id="A0A1V3STC9"/>